<accession>A0AA85K8T7</accession>
<name>A0AA85K8T7_TRIRE</name>
<dbReference type="AlphaFoldDB" id="A0AA85K8T7"/>
<feature type="chain" id="PRO_5041658307" description="Thioredoxin domain-containing protein" evidence="3">
    <location>
        <begin position="30"/>
        <end position="358"/>
    </location>
</feature>
<evidence type="ECO:0000313" key="5">
    <source>
        <dbReference type="WBParaSite" id="TREG1_80930.1"/>
    </source>
</evidence>
<keyword evidence="2" id="KW-0472">Membrane</keyword>
<protein>
    <recommendedName>
        <fullName evidence="6">Thioredoxin domain-containing protein</fullName>
    </recommendedName>
</protein>
<feature type="signal peptide" evidence="3">
    <location>
        <begin position="1"/>
        <end position="29"/>
    </location>
</feature>
<reference evidence="5" key="2">
    <citation type="submission" date="2023-11" db="UniProtKB">
        <authorList>
            <consortium name="WormBaseParasite"/>
        </authorList>
    </citation>
    <scope>IDENTIFICATION</scope>
</reference>
<dbReference type="Proteomes" id="UP000050795">
    <property type="component" value="Unassembled WGS sequence"/>
</dbReference>
<feature type="transmembrane region" description="Helical" evidence="2">
    <location>
        <begin position="291"/>
        <end position="318"/>
    </location>
</feature>
<feature type="region of interest" description="Disordered" evidence="1">
    <location>
        <begin position="326"/>
        <end position="358"/>
    </location>
</feature>
<dbReference type="PANTHER" id="PTHR19991:SF2">
    <property type="entry name" value="GH08893P"/>
    <property type="match status" value="1"/>
</dbReference>
<dbReference type="WBParaSite" id="TREG1_80930.1">
    <property type="protein sequence ID" value="TREG1_80930.1"/>
    <property type="gene ID" value="TREG1_80930"/>
</dbReference>
<keyword evidence="2" id="KW-0812">Transmembrane</keyword>
<reference evidence="4" key="1">
    <citation type="submission" date="2022-06" db="EMBL/GenBank/DDBJ databases">
        <authorList>
            <person name="Berger JAMES D."/>
            <person name="Berger JAMES D."/>
        </authorList>
    </citation>
    <scope>NUCLEOTIDE SEQUENCE [LARGE SCALE GENOMIC DNA]</scope>
</reference>
<feature type="compositionally biased region" description="Basic and acidic residues" evidence="1">
    <location>
        <begin position="342"/>
        <end position="358"/>
    </location>
</feature>
<evidence type="ECO:0008006" key="6">
    <source>
        <dbReference type="Google" id="ProtNLM"/>
    </source>
</evidence>
<organism evidence="4 5">
    <name type="scientific">Trichobilharzia regenti</name>
    <name type="common">Nasal bird schistosome</name>
    <dbReference type="NCBI Taxonomy" id="157069"/>
    <lineage>
        <taxon>Eukaryota</taxon>
        <taxon>Metazoa</taxon>
        <taxon>Spiralia</taxon>
        <taxon>Lophotrochozoa</taxon>
        <taxon>Platyhelminthes</taxon>
        <taxon>Trematoda</taxon>
        <taxon>Digenea</taxon>
        <taxon>Strigeidida</taxon>
        <taxon>Schistosomatoidea</taxon>
        <taxon>Schistosomatidae</taxon>
        <taxon>Trichobilharzia</taxon>
    </lineage>
</organism>
<evidence type="ECO:0000256" key="3">
    <source>
        <dbReference type="SAM" id="SignalP"/>
    </source>
</evidence>
<keyword evidence="3" id="KW-0732">Signal</keyword>
<keyword evidence="2" id="KW-1133">Transmembrane helix</keyword>
<proteinExistence type="predicted"/>
<evidence type="ECO:0000256" key="1">
    <source>
        <dbReference type="SAM" id="MobiDB-lite"/>
    </source>
</evidence>
<evidence type="ECO:0000256" key="2">
    <source>
        <dbReference type="SAM" id="Phobius"/>
    </source>
</evidence>
<sequence>MTSRSCDRMFTGVHVLLCLSSLLPTFAFSAELKAVTFQDALNIDTSEYPEGSNTALLFTIPNRCDDCHLYKKLMDDIASDALFNGDIFYLNHSTVPWIEKLPAPAILFLNSGRKIPYFGPLHRTHLVNAMHQFTTSVQAARLDDSNFEHDTQASTGSTTGNWIVIFDEISPETLQIYDGLSLTLGPKHVNIGVLDPSQSTRTAKRFNINIPSAFTDSNPLVSAILLKGSFMYRYSKKLHRMDYEKIIQFAVTDYALHTKSQIPRPRMLFDEIVDGLVAYTLSLQDEFGKPVVLMFGVIALFSFLIFIGLILVAGFWLAGSFEHGSREHTTGATTTTPVVPHEAGDDNKPKPVKKPKDE</sequence>
<evidence type="ECO:0000313" key="4">
    <source>
        <dbReference type="Proteomes" id="UP000050795"/>
    </source>
</evidence>
<dbReference type="PANTHER" id="PTHR19991">
    <property type="entry name" value="L 2 01289"/>
    <property type="match status" value="1"/>
</dbReference>
<keyword evidence="4" id="KW-1185">Reference proteome</keyword>